<dbReference type="RefSeq" id="WP_006983937.1">
    <property type="nucleotide sequence ID" value="NZ_ABVL01000050.1"/>
</dbReference>
<dbReference type="Gene3D" id="3.30.70.3550">
    <property type="entry name" value="Leucyl/phenylalanyl-tRNA-protein transferase, N-terminal domain"/>
    <property type="match status" value="1"/>
</dbReference>
<evidence type="ECO:0000313" key="5">
    <source>
        <dbReference type="EMBL" id="EDY15855.1"/>
    </source>
</evidence>
<keyword evidence="1 4" id="KW-0963">Cytoplasm</keyword>
<accession>B4DCH9</accession>
<dbReference type="InterPro" id="IPR042221">
    <property type="entry name" value="Leu/Phe-tRNA_Trfase_N"/>
</dbReference>
<dbReference type="Proteomes" id="UP000005824">
    <property type="component" value="Unassembled WGS sequence"/>
</dbReference>
<dbReference type="PANTHER" id="PTHR30098:SF2">
    <property type="entry name" value="LEUCYL_PHENYLALANYL-TRNA--PROTEIN TRANSFERASE"/>
    <property type="match status" value="1"/>
</dbReference>
<comment type="subcellular location">
    <subcellularLocation>
        <location evidence="4">Cytoplasm</location>
    </subcellularLocation>
</comment>
<comment type="catalytic activity">
    <reaction evidence="4">
        <text>N-terminal L-lysyl-[protein] + L-leucyl-tRNA(Leu) = N-terminal L-leucyl-L-lysyl-[protein] + tRNA(Leu) + H(+)</text>
        <dbReference type="Rhea" id="RHEA:12340"/>
        <dbReference type="Rhea" id="RHEA-COMP:9613"/>
        <dbReference type="Rhea" id="RHEA-COMP:9622"/>
        <dbReference type="Rhea" id="RHEA-COMP:12670"/>
        <dbReference type="Rhea" id="RHEA-COMP:12671"/>
        <dbReference type="ChEBI" id="CHEBI:15378"/>
        <dbReference type="ChEBI" id="CHEBI:65249"/>
        <dbReference type="ChEBI" id="CHEBI:78442"/>
        <dbReference type="ChEBI" id="CHEBI:78494"/>
        <dbReference type="ChEBI" id="CHEBI:133043"/>
        <dbReference type="EC" id="2.3.2.6"/>
    </reaction>
</comment>
<evidence type="ECO:0000313" key="6">
    <source>
        <dbReference type="Proteomes" id="UP000005824"/>
    </source>
</evidence>
<keyword evidence="2 4" id="KW-0808">Transferase</keyword>
<comment type="caution">
    <text evidence="5">The sequence shown here is derived from an EMBL/GenBank/DDBJ whole genome shotgun (WGS) entry which is preliminary data.</text>
</comment>
<reference evidence="5 6" key="1">
    <citation type="journal article" date="2011" name="J. Bacteriol.">
        <title>Genome sequence of Chthoniobacter flavus Ellin428, an aerobic heterotrophic soil bacterium.</title>
        <authorList>
            <person name="Kant R."/>
            <person name="van Passel M.W."/>
            <person name="Palva A."/>
            <person name="Lucas S."/>
            <person name="Lapidus A."/>
            <person name="Glavina Del Rio T."/>
            <person name="Dalin E."/>
            <person name="Tice H."/>
            <person name="Bruce D."/>
            <person name="Goodwin L."/>
            <person name="Pitluck S."/>
            <person name="Larimer F.W."/>
            <person name="Land M.L."/>
            <person name="Hauser L."/>
            <person name="Sangwan P."/>
            <person name="de Vos W.M."/>
            <person name="Janssen P.H."/>
            <person name="Smidt H."/>
        </authorList>
    </citation>
    <scope>NUCLEOTIDE SEQUENCE [LARGE SCALE GENOMIC DNA]</scope>
    <source>
        <strain evidence="5 6">Ellin428</strain>
    </source>
</reference>
<sequence>MIPVELLLHAYRHAVFPMAMENGEIAWFSPDPRAIIPLDTFHVPHGLKRTLKKTKFEIRIDTAFEAVMRACAQRDETWINDVIVASYVNLHREGHAHSVEAWLGEKLVGGLYGVSIGGAFFGESMFHEATDASKVALHALVERLRARGFALLDTQWLTPHLVTFGAIEIPRLEYQRRLGEAVEKECCFADARQVGEDSQFLK</sequence>
<dbReference type="NCBIfam" id="TIGR00667">
    <property type="entry name" value="aat"/>
    <property type="match status" value="1"/>
</dbReference>
<dbReference type="Pfam" id="PF03588">
    <property type="entry name" value="Leu_Phe_trans"/>
    <property type="match status" value="1"/>
</dbReference>
<dbReference type="FunFam" id="3.40.630.70:FF:000001">
    <property type="entry name" value="Leucyl/phenylalanyl-tRNA--protein transferase"/>
    <property type="match status" value="1"/>
</dbReference>
<dbReference type="eggNOG" id="COG2360">
    <property type="taxonomic scope" value="Bacteria"/>
</dbReference>
<dbReference type="SUPFAM" id="SSF55729">
    <property type="entry name" value="Acyl-CoA N-acyltransferases (Nat)"/>
    <property type="match status" value="1"/>
</dbReference>
<name>B4DCH9_9BACT</name>
<dbReference type="AlphaFoldDB" id="B4DCH9"/>
<dbReference type="PANTHER" id="PTHR30098">
    <property type="entry name" value="LEUCYL/PHENYLALANYL-TRNA--PROTEIN TRANSFERASE"/>
    <property type="match status" value="1"/>
</dbReference>
<dbReference type="EC" id="2.3.2.6" evidence="4"/>
<dbReference type="GO" id="GO:0008914">
    <property type="term" value="F:leucyl-tRNA--protein transferase activity"/>
    <property type="evidence" value="ECO:0007669"/>
    <property type="project" value="UniProtKB-UniRule"/>
</dbReference>
<dbReference type="InterPro" id="IPR016181">
    <property type="entry name" value="Acyl_CoA_acyltransferase"/>
</dbReference>
<evidence type="ECO:0000256" key="3">
    <source>
        <dbReference type="ARBA" id="ARBA00023315"/>
    </source>
</evidence>
<keyword evidence="3 4" id="KW-0012">Acyltransferase</keyword>
<dbReference type="GO" id="GO:0030163">
    <property type="term" value="P:protein catabolic process"/>
    <property type="evidence" value="ECO:0007669"/>
    <property type="project" value="UniProtKB-UniRule"/>
</dbReference>
<dbReference type="InParanoid" id="B4DCH9"/>
<dbReference type="STRING" id="497964.CfE428DRAFT_6620"/>
<comment type="similarity">
    <text evidence="4">Belongs to the L/F-transferase family.</text>
</comment>
<dbReference type="InterPro" id="IPR004616">
    <property type="entry name" value="Leu/Phe-tRNA_Trfase"/>
</dbReference>
<keyword evidence="6" id="KW-1185">Reference proteome</keyword>
<comment type="catalytic activity">
    <reaction evidence="4">
        <text>N-terminal L-arginyl-[protein] + L-leucyl-tRNA(Leu) = N-terminal L-leucyl-L-arginyl-[protein] + tRNA(Leu) + H(+)</text>
        <dbReference type="Rhea" id="RHEA:50416"/>
        <dbReference type="Rhea" id="RHEA-COMP:9613"/>
        <dbReference type="Rhea" id="RHEA-COMP:9622"/>
        <dbReference type="Rhea" id="RHEA-COMP:12672"/>
        <dbReference type="Rhea" id="RHEA-COMP:12673"/>
        <dbReference type="ChEBI" id="CHEBI:15378"/>
        <dbReference type="ChEBI" id="CHEBI:64719"/>
        <dbReference type="ChEBI" id="CHEBI:78442"/>
        <dbReference type="ChEBI" id="CHEBI:78494"/>
        <dbReference type="ChEBI" id="CHEBI:133044"/>
        <dbReference type="EC" id="2.3.2.6"/>
    </reaction>
</comment>
<dbReference type="Gene3D" id="3.40.630.70">
    <property type="entry name" value="Leucyl/phenylalanyl-tRNA-protein transferase, C-terminal domain"/>
    <property type="match status" value="1"/>
</dbReference>
<comment type="function">
    <text evidence="4">Functions in the N-end rule pathway of protein degradation where it conjugates Leu, Phe and, less efficiently, Met from aminoacyl-tRNAs to the N-termini of proteins containing an N-terminal arginine or lysine.</text>
</comment>
<dbReference type="GO" id="GO:0005737">
    <property type="term" value="C:cytoplasm"/>
    <property type="evidence" value="ECO:0007669"/>
    <property type="project" value="UniProtKB-SubCell"/>
</dbReference>
<evidence type="ECO:0000256" key="1">
    <source>
        <dbReference type="ARBA" id="ARBA00022490"/>
    </source>
</evidence>
<dbReference type="HAMAP" id="MF_00688">
    <property type="entry name" value="Leu_Phe_trans"/>
    <property type="match status" value="1"/>
</dbReference>
<dbReference type="FunCoup" id="B4DCH9">
    <property type="interactions" value="244"/>
</dbReference>
<dbReference type="EMBL" id="ABVL01000050">
    <property type="protein sequence ID" value="EDY15855.1"/>
    <property type="molecule type" value="Genomic_DNA"/>
</dbReference>
<proteinExistence type="inferred from homology"/>
<comment type="catalytic activity">
    <reaction evidence="4">
        <text>L-phenylalanyl-tRNA(Phe) + an N-terminal L-alpha-aminoacyl-[protein] = an N-terminal L-phenylalanyl-L-alpha-aminoacyl-[protein] + tRNA(Phe)</text>
        <dbReference type="Rhea" id="RHEA:43632"/>
        <dbReference type="Rhea" id="RHEA-COMP:9668"/>
        <dbReference type="Rhea" id="RHEA-COMP:9699"/>
        <dbReference type="Rhea" id="RHEA-COMP:10636"/>
        <dbReference type="Rhea" id="RHEA-COMP:10637"/>
        <dbReference type="ChEBI" id="CHEBI:78442"/>
        <dbReference type="ChEBI" id="CHEBI:78531"/>
        <dbReference type="ChEBI" id="CHEBI:78597"/>
        <dbReference type="ChEBI" id="CHEBI:83561"/>
        <dbReference type="EC" id="2.3.2.6"/>
    </reaction>
</comment>
<protein>
    <recommendedName>
        <fullName evidence="4">Leucyl/phenylalanyl-tRNA--protein transferase</fullName>
        <ecNumber evidence="4">2.3.2.6</ecNumber>
    </recommendedName>
    <alternativeName>
        <fullName evidence="4">L/F-transferase</fullName>
    </alternativeName>
    <alternativeName>
        <fullName evidence="4">Leucyltransferase</fullName>
    </alternativeName>
    <alternativeName>
        <fullName evidence="4">Phenyalanyltransferase</fullName>
    </alternativeName>
</protein>
<gene>
    <name evidence="4" type="primary">aat</name>
    <name evidence="5" type="ORF">CfE428DRAFT_6620</name>
</gene>
<evidence type="ECO:0000256" key="2">
    <source>
        <dbReference type="ARBA" id="ARBA00022679"/>
    </source>
</evidence>
<evidence type="ECO:0000256" key="4">
    <source>
        <dbReference type="HAMAP-Rule" id="MF_00688"/>
    </source>
</evidence>
<dbReference type="InterPro" id="IPR042203">
    <property type="entry name" value="Leu/Phe-tRNA_Trfase_C"/>
</dbReference>
<organism evidence="5 6">
    <name type="scientific">Chthoniobacter flavus Ellin428</name>
    <dbReference type="NCBI Taxonomy" id="497964"/>
    <lineage>
        <taxon>Bacteria</taxon>
        <taxon>Pseudomonadati</taxon>
        <taxon>Verrucomicrobiota</taxon>
        <taxon>Spartobacteria</taxon>
        <taxon>Chthoniobacterales</taxon>
        <taxon>Chthoniobacteraceae</taxon>
        <taxon>Chthoniobacter</taxon>
    </lineage>
</organism>